<feature type="region of interest" description="Disordered" evidence="1">
    <location>
        <begin position="380"/>
        <end position="401"/>
    </location>
</feature>
<feature type="compositionally biased region" description="Low complexity" evidence="1">
    <location>
        <begin position="222"/>
        <end position="240"/>
    </location>
</feature>
<evidence type="ECO:0000256" key="1">
    <source>
        <dbReference type="SAM" id="MobiDB-lite"/>
    </source>
</evidence>
<keyword evidence="3" id="KW-1185">Reference proteome</keyword>
<reference evidence="2 3" key="1">
    <citation type="submission" date="2023-08" db="EMBL/GenBank/DDBJ databases">
        <title>Black Yeasts Isolated from many extreme environments.</title>
        <authorList>
            <person name="Coleine C."/>
            <person name="Stajich J.E."/>
            <person name="Selbmann L."/>
        </authorList>
    </citation>
    <scope>NUCLEOTIDE SEQUENCE [LARGE SCALE GENOMIC DNA]</scope>
    <source>
        <strain evidence="2 3">CCFEE 5792</strain>
    </source>
</reference>
<feature type="compositionally biased region" description="Basic and acidic residues" evidence="1">
    <location>
        <begin position="490"/>
        <end position="501"/>
    </location>
</feature>
<dbReference type="Proteomes" id="UP001358417">
    <property type="component" value="Unassembled WGS sequence"/>
</dbReference>
<dbReference type="AlphaFoldDB" id="A0AAV9NHY5"/>
<comment type="caution">
    <text evidence="2">The sequence shown here is derived from an EMBL/GenBank/DDBJ whole genome shotgun (WGS) entry which is preliminary data.</text>
</comment>
<accession>A0AAV9NHY5</accession>
<dbReference type="GeneID" id="89980372"/>
<sequence length="529" mass="59896">MFGSTEERRRHEISHSRILKCSDPACDLADHAFTRQSLRRHIAKYHQDTTDPIFPDFISDAYGAMTPQKKQLLVQRDIAAIQKTPQPHIQQDISDPSQLDQRNYFSEDFLRSPGGKAPFTDERISDPAPNLRELQRKAFERQRNGRLAPAQRDIAANQMTPEHYLQQDTTTQDVQKREAAVQDLPAPLQQLLRHKPQSEWQNILQKSQRENHKAQMRRNLSQQPQGLQQQRPQQRPQLRPQPMAQIQNGAFVGGTNVSAVNLQQSLSAGPSQLDQSNYSYDNFMDGPRGEVPFQTRNHSGTIDPFGRTSLEQEQKRQQQRPNSPSYIQSIYNYRTEVMQQATARHLGNNSVQEQDVINQSIPQARESPVASVYKHRLNAKNMNTDRPGDMSPGPSVSEPQWSNSEYYLYGIDRQRPNMPDHYHPADVTPTKDGANSITSPAEPGTEYGHLHGADISGADTAMSIDDSRDRFAGDDGPELEINYERLTPVADHHVDSRETRRSCTPSPPTHCQQSAPFGEWRPGSLGALP</sequence>
<gene>
    <name evidence="2" type="ORF">LTR84_012225</name>
</gene>
<name>A0AAV9NHY5_9EURO</name>
<organism evidence="2 3">
    <name type="scientific">Exophiala bonariae</name>
    <dbReference type="NCBI Taxonomy" id="1690606"/>
    <lineage>
        <taxon>Eukaryota</taxon>
        <taxon>Fungi</taxon>
        <taxon>Dikarya</taxon>
        <taxon>Ascomycota</taxon>
        <taxon>Pezizomycotina</taxon>
        <taxon>Eurotiomycetes</taxon>
        <taxon>Chaetothyriomycetidae</taxon>
        <taxon>Chaetothyriales</taxon>
        <taxon>Herpotrichiellaceae</taxon>
        <taxon>Exophiala</taxon>
    </lineage>
</organism>
<evidence type="ECO:0000313" key="2">
    <source>
        <dbReference type="EMBL" id="KAK5056693.1"/>
    </source>
</evidence>
<feature type="region of interest" description="Disordered" evidence="1">
    <location>
        <begin position="487"/>
        <end position="529"/>
    </location>
</feature>
<protein>
    <recommendedName>
        <fullName evidence="4">C2H2-type domain-containing protein</fullName>
    </recommendedName>
</protein>
<feature type="region of interest" description="Disordered" evidence="1">
    <location>
        <begin position="296"/>
        <end position="325"/>
    </location>
</feature>
<evidence type="ECO:0000313" key="3">
    <source>
        <dbReference type="Proteomes" id="UP001358417"/>
    </source>
</evidence>
<evidence type="ECO:0008006" key="4">
    <source>
        <dbReference type="Google" id="ProtNLM"/>
    </source>
</evidence>
<dbReference type="EMBL" id="JAVRRD010000007">
    <property type="protein sequence ID" value="KAK5056693.1"/>
    <property type="molecule type" value="Genomic_DNA"/>
</dbReference>
<feature type="region of interest" description="Disordered" evidence="1">
    <location>
        <begin position="108"/>
        <end position="129"/>
    </location>
</feature>
<dbReference type="RefSeq" id="XP_064708409.1">
    <property type="nucleotide sequence ID" value="XM_064855749.1"/>
</dbReference>
<proteinExistence type="predicted"/>
<feature type="region of interest" description="Disordered" evidence="1">
    <location>
        <begin position="205"/>
        <end position="240"/>
    </location>
</feature>